<reference evidence="3 4" key="1">
    <citation type="submission" date="2019-02" db="EMBL/GenBank/DDBJ databases">
        <title>Arundinibacter roseus gen. nov., sp. nov., a new member of the family Cytophagaceae.</title>
        <authorList>
            <person name="Szuroczki S."/>
            <person name="Khayer B."/>
            <person name="Sproer C."/>
            <person name="Toumi M."/>
            <person name="Szabo A."/>
            <person name="Felfoldi T."/>
            <person name="Schumann P."/>
            <person name="Toth E."/>
        </authorList>
    </citation>
    <scope>NUCLEOTIDE SEQUENCE [LARGE SCALE GENOMIC DNA]</scope>
    <source>
        <strain evidence="3 4">DMA-k-7a</strain>
    </source>
</reference>
<evidence type="ECO:0000256" key="1">
    <source>
        <dbReference type="ARBA" id="ARBA00008683"/>
    </source>
</evidence>
<proteinExistence type="inferred from homology"/>
<keyword evidence="4" id="KW-1185">Reference proteome</keyword>
<dbReference type="AlphaFoldDB" id="A0A4R4KGD6"/>
<dbReference type="EMBL" id="SMJU01000004">
    <property type="protein sequence ID" value="TDB67104.1"/>
    <property type="molecule type" value="Genomic_DNA"/>
</dbReference>
<dbReference type="Proteomes" id="UP000295706">
    <property type="component" value="Unassembled WGS sequence"/>
</dbReference>
<feature type="domain" description="Peptidase S49" evidence="2">
    <location>
        <begin position="140"/>
        <end position="286"/>
    </location>
</feature>
<dbReference type="GO" id="GO:0006508">
    <property type="term" value="P:proteolysis"/>
    <property type="evidence" value="ECO:0007669"/>
    <property type="project" value="InterPro"/>
</dbReference>
<dbReference type="RefSeq" id="WP_132116414.1">
    <property type="nucleotide sequence ID" value="NZ_SMJU01000004.1"/>
</dbReference>
<evidence type="ECO:0000259" key="2">
    <source>
        <dbReference type="Pfam" id="PF01343"/>
    </source>
</evidence>
<dbReference type="InterPro" id="IPR033855">
    <property type="entry name" value="Protein_C"/>
</dbReference>
<dbReference type="InterPro" id="IPR002142">
    <property type="entry name" value="Peptidase_S49"/>
</dbReference>
<protein>
    <submittedName>
        <fullName evidence="3">S49 family peptidase</fullName>
    </submittedName>
</protein>
<evidence type="ECO:0000313" key="4">
    <source>
        <dbReference type="Proteomes" id="UP000295706"/>
    </source>
</evidence>
<dbReference type="SUPFAM" id="SSF52096">
    <property type="entry name" value="ClpP/crotonase"/>
    <property type="match status" value="1"/>
</dbReference>
<dbReference type="Gene3D" id="3.90.226.10">
    <property type="entry name" value="2-enoyl-CoA Hydratase, Chain A, domain 1"/>
    <property type="match status" value="1"/>
</dbReference>
<dbReference type="PANTHER" id="PTHR42987:SF4">
    <property type="entry name" value="PROTEASE SOHB-RELATED"/>
    <property type="match status" value="1"/>
</dbReference>
<evidence type="ECO:0000313" key="3">
    <source>
        <dbReference type="EMBL" id="TDB67104.1"/>
    </source>
</evidence>
<dbReference type="PANTHER" id="PTHR42987">
    <property type="entry name" value="PEPTIDASE S49"/>
    <property type="match status" value="1"/>
</dbReference>
<comment type="similarity">
    <text evidence="1">Belongs to the peptidase S49 family.</text>
</comment>
<name>A0A4R4KGD6_9BACT</name>
<dbReference type="GO" id="GO:0008233">
    <property type="term" value="F:peptidase activity"/>
    <property type="evidence" value="ECO:0007669"/>
    <property type="project" value="InterPro"/>
</dbReference>
<sequence>MTAETFSGMWFIDEPFASRMQGIILPRLVAGKDPIPAHLNQASSRLRYEISPYDEKGGWNEDRWYLRNFLRTGGGDVAVIPVEGTMSRYGFCGYGNERITSVLQEADREPEVKAVVLKLDTPGGTVDSTDMLADVIRNFSKPIIAWTNYCASAGYFVASQCDEIMLENSISSEVGSIGVLMVYVDQSAALEREGLAVTIYRAKGSQEKALINGIEPLTAELEKQIQTDLNEAMVAFHGYVRRGRAGKLKSDDVLTGRMFKKKAALKEGLVDRLGTLGDAITLARKKAV</sequence>
<dbReference type="Pfam" id="PF01343">
    <property type="entry name" value="Peptidase_S49"/>
    <property type="match status" value="1"/>
</dbReference>
<dbReference type="OrthoDB" id="1490107at2"/>
<comment type="caution">
    <text evidence="3">The sequence shown here is derived from an EMBL/GenBank/DDBJ whole genome shotgun (WGS) entry which is preliminary data.</text>
</comment>
<organism evidence="3 4">
    <name type="scientific">Arundinibacter roseus</name>
    <dbReference type="NCBI Taxonomy" id="2070510"/>
    <lineage>
        <taxon>Bacteria</taxon>
        <taxon>Pseudomonadati</taxon>
        <taxon>Bacteroidota</taxon>
        <taxon>Cytophagia</taxon>
        <taxon>Cytophagales</taxon>
        <taxon>Spirosomataceae</taxon>
        <taxon>Arundinibacter</taxon>
    </lineage>
</organism>
<gene>
    <name evidence="3" type="ORF">EZE20_08295</name>
</gene>
<accession>A0A4R4KGD6</accession>
<dbReference type="CDD" id="cd07022">
    <property type="entry name" value="S49_Sppa_36K_type"/>
    <property type="match status" value="1"/>
</dbReference>
<dbReference type="InterPro" id="IPR029045">
    <property type="entry name" value="ClpP/crotonase-like_dom_sf"/>
</dbReference>